<protein>
    <submittedName>
        <fullName evidence="2">Uncharacterized protein</fullName>
    </submittedName>
</protein>
<feature type="region of interest" description="Disordered" evidence="1">
    <location>
        <begin position="829"/>
        <end position="859"/>
    </location>
</feature>
<keyword evidence="3" id="KW-1185">Reference proteome</keyword>
<dbReference type="AlphaFoldDB" id="A0A0A6UMQ8"/>
<dbReference type="Proteomes" id="UP000054537">
    <property type="component" value="Unassembled WGS sequence"/>
</dbReference>
<evidence type="ECO:0000313" key="2">
    <source>
        <dbReference type="EMBL" id="KHD77405.1"/>
    </source>
</evidence>
<dbReference type="eggNOG" id="ENOG503467G">
    <property type="taxonomic scope" value="Bacteria"/>
</dbReference>
<sequence length="872" mass="94404">MIAVSEVPLDQQAPPALAAHWALRSKRPGVLMSYEILAGDGDERLAEELIRAGVVGNPEPAEPGRPDEYPWLAFVPGRAGAVLACVQTTWTEQVDGTGQPIAPARVVYLPYADALAAPPTCRSFAAAFLRAPWPGVDSPPAGLTADHRLPLALPALDVRGLAEVVQRRGFQWAATAAAVLVDGGSVAVVADAARFPGLEDRLDALDAVLALLPYWYRAELAVATWTSPRARHGIRLGFTTRAGAGQTEMRWDVPAPAHQLATEDGRQYLKELFVAVNDETVGLTGLIGHLAGRCRRAPRDVPVQALEELREVRFAELVRSEIRQDKGDPQRVGQVLARGWDLLDGEKQRIFTGWLADCAGRSGDPGRRAIEVLRRFWHDDMSEILFERVREDLAARDARSARGCLSRVAAAAPAGSGTADRLFQRLLHTDRTPPDMVVELLLDPPAGVDVRSSAVAAGVLRHDVLIRNLVGHLLRTDADRAIGWIRQLDAAVDGRVPAWFRPFLSVAEGDPGRSDPRDYADLAQRWKDVGSTLFELALRRDVPAIMVSESLWPALIQHVKGCLSAKREVVLPHFPVSRNGDAARADLAHLAASHRMPYLAGYPSEIPMTYLTALAAGWNGTEFDESVRTVWAHDLVRDIPAGSDGWRWRNLCAIGDALADGTPGNRTVTALITAQLIPEVQRARPRLLSLSEDWDQRIRESGQLTYYGPLLDVSVLSRKPAAIEEIAHAIREAGGHGAQADELVPMIATWVGKRNERGHVPGRAWRLIVEIGLTDRALSPLAVDLARAVRGGMAGPELTHDLDSALHKAVAVGGAAHYLLTAPVPAGAVNPAAPDRPGSPGPGTSQQYGPHPPRAKGRRMARLRGYFGIGRP</sequence>
<evidence type="ECO:0000256" key="1">
    <source>
        <dbReference type="SAM" id="MobiDB-lite"/>
    </source>
</evidence>
<gene>
    <name evidence="2" type="ORF">MB27_11765</name>
</gene>
<reference evidence="2 3" key="1">
    <citation type="submission" date="2014-10" db="EMBL/GenBank/DDBJ databases">
        <title>Draft genome sequence of Actinoplanes utahensis NRRL 12052.</title>
        <authorList>
            <person name="Velasco-Bucheli B."/>
            <person name="del Cerro C."/>
            <person name="Hormigo D."/>
            <person name="Garcia J.L."/>
            <person name="Acebal C."/>
            <person name="Arroyo M."/>
            <person name="de la Mata I."/>
        </authorList>
    </citation>
    <scope>NUCLEOTIDE SEQUENCE [LARGE SCALE GENOMIC DNA]</scope>
    <source>
        <strain evidence="2 3">NRRL 12052</strain>
    </source>
</reference>
<dbReference type="EMBL" id="JRTT01000011">
    <property type="protein sequence ID" value="KHD77405.1"/>
    <property type="molecule type" value="Genomic_DNA"/>
</dbReference>
<comment type="caution">
    <text evidence="2">The sequence shown here is derived from an EMBL/GenBank/DDBJ whole genome shotgun (WGS) entry which is preliminary data.</text>
</comment>
<organism evidence="2 3">
    <name type="scientific">Actinoplanes utahensis</name>
    <dbReference type="NCBI Taxonomy" id="1869"/>
    <lineage>
        <taxon>Bacteria</taxon>
        <taxon>Bacillati</taxon>
        <taxon>Actinomycetota</taxon>
        <taxon>Actinomycetes</taxon>
        <taxon>Micromonosporales</taxon>
        <taxon>Micromonosporaceae</taxon>
        <taxon>Actinoplanes</taxon>
    </lineage>
</organism>
<name>A0A0A6UMQ8_ACTUT</name>
<proteinExistence type="predicted"/>
<accession>A0A0A6UMQ8</accession>
<evidence type="ECO:0000313" key="3">
    <source>
        <dbReference type="Proteomes" id="UP000054537"/>
    </source>
</evidence>
<dbReference type="STRING" id="1869.MB27_11765"/>